<protein>
    <submittedName>
        <fullName evidence="1">Uncharacterized protein</fullName>
    </submittedName>
</protein>
<evidence type="ECO:0000313" key="1">
    <source>
        <dbReference type="EMBL" id="MCP2168114.1"/>
    </source>
</evidence>
<gene>
    <name evidence="1" type="ORF">LX83_004988</name>
</gene>
<accession>A0AAE3GIV1</accession>
<dbReference type="Proteomes" id="UP001206128">
    <property type="component" value="Unassembled WGS sequence"/>
</dbReference>
<proteinExistence type="predicted"/>
<dbReference type="AlphaFoldDB" id="A0AAE3GIV1"/>
<evidence type="ECO:0000313" key="2">
    <source>
        <dbReference type="Proteomes" id="UP001206128"/>
    </source>
</evidence>
<sequence length="111" mass="12120">MLKWRRKTEQPAVCDFPEQSHNVPAVPPVTLVYEYDRSDLHDHRMAAPAGSTVRINVGFLGEHVSYSEQQAAASLASSAAAVEIVGSGPGARWLAEAVARQLAEWRDHNAL</sequence>
<keyword evidence="2" id="KW-1185">Reference proteome</keyword>
<comment type="caution">
    <text evidence="1">The sequence shown here is derived from an EMBL/GenBank/DDBJ whole genome shotgun (WGS) entry which is preliminary data.</text>
</comment>
<name>A0AAE3GIV1_9PSEU</name>
<organism evidence="1 2">
    <name type="scientific">Goodfellowiella coeruleoviolacea</name>
    <dbReference type="NCBI Taxonomy" id="334858"/>
    <lineage>
        <taxon>Bacteria</taxon>
        <taxon>Bacillati</taxon>
        <taxon>Actinomycetota</taxon>
        <taxon>Actinomycetes</taxon>
        <taxon>Pseudonocardiales</taxon>
        <taxon>Pseudonocardiaceae</taxon>
        <taxon>Goodfellowiella</taxon>
    </lineage>
</organism>
<reference evidence="1" key="1">
    <citation type="submission" date="2022-06" db="EMBL/GenBank/DDBJ databases">
        <title>Genomic Encyclopedia of Archaeal and Bacterial Type Strains, Phase II (KMG-II): from individual species to whole genera.</title>
        <authorList>
            <person name="Goeker M."/>
        </authorList>
    </citation>
    <scope>NUCLEOTIDE SEQUENCE</scope>
    <source>
        <strain evidence="1">DSM 43935</strain>
    </source>
</reference>
<dbReference type="EMBL" id="JAMTCK010000012">
    <property type="protein sequence ID" value="MCP2168114.1"/>
    <property type="molecule type" value="Genomic_DNA"/>
</dbReference>